<dbReference type="InterPro" id="IPR006260">
    <property type="entry name" value="TonB/TolA_C"/>
</dbReference>
<dbReference type="Gene3D" id="3.30.1150.10">
    <property type="match status" value="1"/>
</dbReference>
<dbReference type="EMBL" id="CP139960">
    <property type="protein sequence ID" value="WQD37098.1"/>
    <property type="molecule type" value="Genomic_DNA"/>
</dbReference>
<keyword evidence="2 5" id="KW-0812">Transmembrane</keyword>
<evidence type="ECO:0000256" key="1">
    <source>
        <dbReference type="ARBA" id="ARBA00004167"/>
    </source>
</evidence>
<evidence type="ECO:0000313" key="7">
    <source>
        <dbReference type="EMBL" id="WQD37098.1"/>
    </source>
</evidence>
<evidence type="ECO:0000259" key="6">
    <source>
        <dbReference type="Pfam" id="PF03544"/>
    </source>
</evidence>
<dbReference type="Pfam" id="PF03544">
    <property type="entry name" value="TonB_C"/>
    <property type="match status" value="1"/>
</dbReference>
<comment type="subcellular location">
    <subcellularLocation>
        <location evidence="1">Membrane</location>
        <topology evidence="1">Single-pass membrane protein</topology>
    </subcellularLocation>
</comment>
<organism evidence="7 8">
    <name type="scientific">Niabella yanshanensis</name>
    <dbReference type="NCBI Taxonomy" id="577386"/>
    <lineage>
        <taxon>Bacteria</taxon>
        <taxon>Pseudomonadati</taxon>
        <taxon>Bacteroidota</taxon>
        <taxon>Chitinophagia</taxon>
        <taxon>Chitinophagales</taxon>
        <taxon>Chitinophagaceae</taxon>
        <taxon>Niabella</taxon>
    </lineage>
</organism>
<name>A0ABZ0W1G8_9BACT</name>
<evidence type="ECO:0000256" key="3">
    <source>
        <dbReference type="ARBA" id="ARBA00022989"/>
    </source>
</evidence>
<dbReference type="Proteomes" id="UP001325680">
    <property type="component" value="Chromosome"/>
</dbReference>
<proteinExistence type="predicted"/>
<keyword evidence="4 5" id="KW-0472">Membrane</keyword>
<dbReference type="RefSeq" id="WP_114791810.1">
    <property type="nucleotide sequence ID" value="NZ_CP139960.1"/>
</dbReference>
<evidence type="ECO:0000256" key="5">
    <source>
        <dbReference type="SAM" id="Phobius"/>
    </source>
</evidence>
<keyword evidence="8" id="KW-1185">Reference proteome</keyword>
<dbReference type="InterPro" id="IPR037682">
    <property type="entry name" value="TonB_C"/>
</dbReference>
<reference evidence="7 8" key="1">
    <citation type="submission" date="2023-12" db="EMBL/GenBank/DDBJ databases">
        <title>Genome sequencing and assembly of bacterial species from a model synthetic community.</title>
        <authorList>
            <person name="Hogle S.L."/>
        </authorList>
    </citation>
    <scope>NUCLEOTIDE SEQUENCE [LARGE SCALE GENOMIC DNA]</scope>
    <source>
        <strain evidence="7 8">HAMBI_3031</strain>
    </source>
</reference>
<accession>A0ABZ0W1G8</accession>
<feature type="transmembrane region" description="Helical" evidence="5">
    <location>
        <begin position="39"/>
        <end position="56"/>
    </location>
</feature>
<evidence type="ECO:0000256" key="4">
    <source>
        <dbReference type="ARBA" id="ARBA00023136"/>
    </source>
</evidence>
<dbReference type="NCBIfam" id="TIGR01352">
    <property type="entry name" value="tonB_Cterm"/>
    <property type="match status" value="1"/>
</dbReference>
<protein>
    <submittedName>
        <fullName evidence="7">TonB family protein</fullName>
    </submittedName>
</protein>
<keyword evidence="3 5" id="KW-1133">Transmembrane helix</keyword>
<evidence type="ECO:0000256" key="2">
    <source>
        <dbReference type="ARBA" id="ARBA00022692"/>
    </source>
</evidence>
<sequence>METAAILRADTLDIIFDGRNKNYGAYELRRNYHQRMTRALLITAGICIAIGGGAWLSHTFAKTVDEGIVKISPELTISAIEPMEKDIPEPPPPPPAPKVEVPKIQTIAFTTPVITDKDIVEPPPTQEALTDTRIGNISQDGVKDMGLVVTPPSEGDGKGLVVAKLKEDFDADKIFYKVEIDASYVGDWKKFLERNLVGEVPVDNGAAPGTYTVIIQFIVDASGNVSDIKPLTSFGHGMEQEAMRVIKKSGKWNPARQNSELVKAYRKQPITFRVLEQ</sequence>
<dbReference type="SUPFAM" id="SSF74653">
    <property type="entry name" value="TolA/TonB C-terminal domain"/>
    <property type="match status" value="1"/>
</dbReference>
<evidence type="ECO:0000313" key="8">
    <source>
        <dbReference type="Proteomes" id="UP001325680"/>
    </source>
</evidence>
<feature type="domain" description="TonB C-terminal" evidence="6">
    <location>
        <begin position="212"/>
        <end position="273"/>
    </location>
</feature>
<gene>
    <name evidence="7" type="ORF">U0035_15605</name>
</gene>